<feature type="region of interest" description="Disordered" evidence="1">
    <location>
        <begin position="1"/>
        <end position="140"/>
    </location>
</feature>
<name>A0A9N9TIQ7_PHYSR</name>
<dbReference type="OrthoDB" id="6425771at2759"/>
<feature type="compositionally biased region" description="Basic residues" evidence="1">
    <location>
        <begin position="110"/>
        <end position="122"/>
    </location>
</feature>
<proteinExistence type="predicted"/>
<sequence>MYAAAGGASLASRQARQRQKQNKQKLQKNKATELAARQPQAKQFQNYTDPLVPRLSRVERGTLKPTPPQPHERRHSASNYHLKEPQHRARIRESPSISIPVAPPPPPPHSPHHHHHHHHHQQQQHLPLFPGGGGGGVSLQNQLPQILIPEDGMKPERRCSFVRQVEEMEKHQEQGLLDNCNHICNFDYKETPPWDNKFYSDFDRDAFGSLDYPFSEAALLIREKQRLRKKRVRQGRHDLPTHVATRDIGPFPQFPADYLCSQGRAAWQERERDRRCSLSEEARQHRIKQTEAHHRWMKRNRIHDSSFGVGSDDEDFFSVYHQSAAANALLYVGLGTTAIGSVIFFVGTGDKGFKTLELRLIGPTLIACGLLCCLVRVLLCAVPSTCFRNRKTARSKTASGAAANRSVSSKPPPDVEFVHVDPSKRGKKKVSIAPGAAPGPSTSAECAELLPRRDTSVSIPEIHFGEDDSVIELQTLDGEFDARSASSSDGADEATAGAAASKFARSREPEHWRRGGGGDAGDTETSLCVAFGRGVDCEGDKMRDVVSEKQTHSGIVLSAAQLER</sequence>
<feature type="region of interest" description="Disordered" evidence="1">
    <location>
        <begin position="545"/>
        <end position="564"/>
    </location>
</feature>
<feature type="compositionally biased region" description="Basic and acidic residues" evidence="1">
    <location>
        <begin position="81"/>
        <end position="93"/>
    </location>
</feature>
<evidence type="ECO:0000256" key="2">
    <source>
        <dbReference type="SAM" id="Phobius"/>
    </source>
</evidence>
<feature type="transmembrane region" description="Helical" evidence="2">
    <location>
        <begin position="328"/>
        <end position="348"/>
    </location>
</feature>
<feature type="transmembrane region" description="Helical" evidence="2">
    <location>
        <begin position="360"/>
        <end position="379"/>
    </location>
</feature>
<accession>A0A9N9TIQ7</accession>
<dbReference type="EMBL" id="OU900106">
    <property type="protein sequence ID" value="CAG9857063.1"/>
    <property type="molecule type" value="Genomic_DNA"/>
</dbReference>
<keyword evidence="2" id="KW-1133">Transmembrane helix</keyword>
<feature type="compositionally biased region" description="Basic residues" evidence="1">
    <location>
        <begin position="15"/>
        <end position="28"/>
    </location>
</feature>
<evidence type="ECO:0000256" key="1">
    <source>
        <dbReference type="SAM" id="MobiDB-lite"/>
    </source>
</evidence>
<protein>
    <submittedName>
        <fullName evidence="3">Uncharacterized protein</fullName>
    </submittedName>
</protein>
<evidence type="ECO:0000313" key="4">
    <source>
        <dbReference type="Proteomes" id="UP001153712"/>
    </source>
</evidence>
<keyword evidence="2" id="KW-0812">Transmembrane</keyword>
<gene>
    <name evidence="3" type="ORF">PHYEVI_LOCUS3474</name>
</gene>
<keyword evidence="4" id="KW-1185">Reference proteome</keyword>
<feature type="region of interest" description="Disordered" evidence="1">
    <location>
        <begin position="398"/>
        <end position="444"/>
    </location>
</feature>
<reference evidence="3" key="1">
    <citation type="submission" date="2022-01" db="EMBL/GenBank/DDBJ databases">
        <authorList>
            <person name="King R."/>
        </authorList>
    </citation>
    <scope>NUCLEOTIDE SEQUENCE</scope>
</reference>
<evidence type="ECO:0000313" key="3">
    <source>
        <dbReference type="EMBL" id="CAG9857063.1"/>
    </source>
</evidence>
<dbReference type="Proteomes" id="UP001153712">
    <property type="component" value="Chromosome 13"/>
</dbReference>
<keyword evidence="2" id="KW-0472">Membrane</keyword>
<dbReference type="AlphaFoldDB" id="A0A9N9TIQ7"/>
<organism evidence="3 4">
    <name type="scientific">Phyllotreta striolata</name>
    <name type="common">Striped flea beetle</name>
    <name type="synonym">Crioceris striolata</name>
    <dbReference type="NCBI Taxonomy" id="444603"/>
    <lineage>
        <taxon>Eukaryota</taxon>
        <taxon>Metazoa</taxon>
        <taxon>Ecdysozoa</taxon>
        <taxon>Arthropoda</taxon>
        <taxon>Hexapoda</taxon>
        <taxon>Insecta</taxon>
        <taxon>Pterygota</taxon>
        <taxon>Neoptera</taxon>
        <taxon>Endopterygota</taxon>
        <taxon>Coleoptera</taxon>
        <taxon>Polyphaga</taxon>
        <taxon>Cucujiformia</taxon>
        <taxon>Chrysomeloidea</taxon>
        <taxon>Chrysomelidae</taxon>
        <taxon>Galerucinae</taxon>
        <taxon>Alticini</taxon>
        <taxon>Phyllotreta</taxon>
    </lineage>
</organism>
<feature type="region of interest" description="Disordered" evidence="1">
    <location>
        <begin position="481"/>
        <end position="523"/>
    </location>
</feature>
<feature type="compositionally biased region" description="Low complexity" evidence="1">
    <location>
        <begin position="483"/>
        <end position="501"/>
    </location>
</feature>